<keyword evidence="1" id="KW-0645">Protease</keyword>
<evidence type="ECO:0000313" key="2">
    <source>
        <dbReference type="Proteomes" id="UP000076552"/>
    </source>
</evidence>
<name>A0A166XUV3_9PEZI</name>
<organism evidence="1 2">
    <name type="scientific">Colletotrichum tofieldiae</name>
    <dbReference type="NCBI Taxonomy" id="708197"/>
    <lineage>
        <taxon>Eukaryota</taxon>
        <taxon>Fungi</taxon>
        <taxon>Dikarya</taxon>
        <taxon>Ascomycota</taxon>
        <taxon>Pezizomycotina</taxon>
        <taxon>Sordariomycetes</taxon>
        <taxon>Hypocreomycetidae</taxon>
        <taxon>Glomerellales</taxon>
        <taxon>Glomerellaceae</taxon>
        <taxon>Colletotrichum</taxon>
        <taxon>Colletotrichum spaethianum species complex</taxon>
    </lineage>
</organism>
<dbReference type="GO" id="GO:0006508">
    <property type="term" value="P:proteolysis"/>
    <property type="evidence" value="ECO:0007669"/>
    <property type="project" value="UniProtKB-KW"/>
</dbReference>
<keyword evidence="2" id="KW-1185">Reference proteome</keyword>
<comment type="caution">
    <text evidence="1">The sequence shown here is derived from an EMBL/GenBank/DDBJ whole genome shotgun (WGS) entry which is preliminary data.</text>
</comment>
<evidence type="ECO:0000313" key="1">
    <source>
        <dbReference type="EMBL" id="KZL76967.1"/>
    </source>
</evidence>
<dbReference type="AlphaFoldDB" id="A0A166XUV3"/>
<proteinExistence type="predicted"/>
<dbReference type="Proteomes" id="UP000076552">
    <property type="component" value="Unassembled WGS sequence"/>
</dbReference>
<reference evidence="1 2" key="1">
    <citation type="submission" date="2015-06" db="EMBL/GenBank/DDBJ databases">
        <title>Survival trade-offs in plant roots during colonization by closely related pathogenic and mutualistic fungi.</title>
        <authorList>
            <person name="Hacquard S."/>
            <person name="Kracher B."/>
            <person name="Hiruma K."/>
            <person name="Weinman A."/>
            <person name="Muench P."/>
            <person name="Garrido Oter R."/>
            <person name="Ver Loren van Themaat E."/>
            <person name="Dallerey J.-F."/>
            <person name="Damm U."/>
            <person name="Henrissat B."/>
            <person name="Lespinet O."/>
            <person name="Thon M."/>
            <person name="Kemen E."/>
            <person name="McHardy A.C."/>
            <person name="Schulze-Lefert P."/>
            <person name="O'Connell R.J."/>
        </authorList>
    </citation>
    <scope>NUCLEOTIDE SEQUENCE [LARGE SCALE GENOMIC DNA]</scope>
    <source>
        <strain evidence="1 2">0861</strain>
    </source>
</reference>
<protein>
    <submittedName>
        <fullName evidence="1">Subtilisin-like protease</fullName>
    </submittedName>
</protein>
<dbReference type="EMBL" id="LFIV01000011">
    <property type="protein sequence ID" value="KZL76967.1"/>
    <property type="molecule type" value="Genomic_DNA"/>
</dbReference>
<dbReference type="GO" id="GO:0008233">
    <property type="term" value="F:peptidase activity"/>
    <property type="evidence" value="ECO:0007669"/>
    <property type="project" value="UniProtKB-KW"/>
</dbReference>
<sequence length="305" mass="33660">MANFNLVAPTIQQGAGLSFLLEKSSWLTGMMLHSPSTNPSDNNVTYSFTNIPAGCAVSFREGVNGSSMVDYVPQSFSSKVRFPQGNQMTVRAGASLNVTLLVAPPSVRYLSFLTFFGIASSANETSIISYMGIAYNYSSTPVVGLTDITEEQRANALTPSRDPLSAPQVFANGDKDDIGNYWSFSFQYPDYPPIRQFGFDIVRARANFIPTWYGFDPDVKLDNLTETTMMGNGTVAGVSILASNMIQNGWVPQTNYQTSWSYRIFRCHSLERTGYFKGDNDPDSWESWMSSVIDALEDAFEPTPV</sequence>
<accession>A0A166XUV3</accession>
<gene>
    <name evidence="1" type="ORF">CT0861_06410</name>
</gene>
<dbReference type="STRING" id="708197.A0A166XUV3"/>
<keyword evidence="1" id="KW-0378">Hydrolase</keyword>